<evidence type="ECO:0000313" key="5">
    <source>
        <dbReference type="EMBL" id="KZT18567.1"/>
    </source>
</evidence>
<evidence type="ECO:0000256" key="2">
    <source>
        <dbReference type="ARBA" id="ARBA00009127"/>
    </source>
</evidence>
<keyword evidence="4" id="KW-0732">Signal</keyword>
<organism evidence="5 6">
    <name type="scientific">Neolentinus lepideus HHB14362 ss-1</name>
    <dbReference type="NCBI Taxonomy" id="1314782"/>
    <lineage>
        <taxon>Eukaryota</taxon>
        <taxon>Fungi</taxon>
        <taxon>Dikarya</taxon>
        <taxon>Basidiomycota</taxon>
        <taxon>Agaricomycotina</taxon>
        <taxon>Agaricomycetes</taxon>
        <taxon>Gloeophyllales</taxon>
        <taxon>Gloeophyllaceae</taxon>
        <taxon>Neolentinus</taxon>
    </lineage>
</organism>
<dbReference type="AlphaFoldDB" id="A0A165MNI4"/>
<dbReference type="PANTHER" id="PTHR10009:SF18">
    <property type="entry name" value="PROTEIN YELLOW-LIKE PROTEIN"/>
    <property type="match status" value="1"/>
</dbReference>
<name>A0A165MNI4_9AGAM</name>
<dbReference type="InterPro" id="IPR011042">
    <property type="entry name" value="6-blade_b-propeller_TolB-like"/>
</dbReference>
<dbReference type="Pfam" id="PF03022">
    <property type="entry name" value="MRJP"/>
    <property type="match status" value="1"/>
</dbReference>
<dbReference type="Proteomes" id="UP000076761">
    <property type="component" value="Unassembled WGS sequence"/>
</dbReference>
<dbReference type="EMBL" id="KV425672">
    <property type="protein sequence ID" value="KZT18567.1"/>
    <property type="molecule type" value="Genomic_DNA"/>
</dbReference>
<keyword evidence="6" id="KW-1185">Reference proteome</keyword>
<accession>A0A165MNI4</accession>
<evidence type="ECO:0000313" key="6">
    <source>
        <dbReference type="Proteomes" id="UP000076761"/>
    </source>
</evidence>
<feature type="signal peptide" evidence="4">
    <location>
        <begin position="1"/>
        <end position="18"/>
    </location>
</feature>
<evidence type="ECO:0000256" key="4">
    <source>
        <dbReference type="SAM" id="SignalP"/>
    </source>
</evidence>
<dbReference type="InParanoid" id="A0A165MNI4"/>
<evidence type="ECO:0000256" key="3">
    <source>
        <dbReference type="ARBA" id="ARBA00022525"/>
    </source>
</evidence>
<dbReference type="Gene3D" id="2.120.10.30">
    <property type="entry name" value="TolB, C-terminal domain"/>
    <property type="match status" value="1"/>
</dbReference>
<dbReference type="InterPro" id="IPR017996">
    <property type="entry name" value="MRJP/yellow-related"/>
</dbReference>
<gene>
    <name evidence="5" type="ORF">NEOLEDRAFT_1079839</name>
</gene>
<dbReference type="SUPFAM" id="SSF63829">
    <property type="entry name" value="Calcium-dependent phosphotriesterase"/>
    <property type="match status" value="1"/>
</dbReference>
<protein>
    <recommendedName>
        <fullName evidence="7">Major royal jelly protein</fullName>
    </recommendedName>
</protein>
<sequence>MLSVVFATVFSLAAGALGGSRLESRWGDPYEPFQVYDTSSYGPALQVEHLFYDQWPTGLSVASDGQIYVNFPTQINYTNMQFTVGVATSFTTEAAFPSVEYNQPAEGFVSPANPNYGAGDPEHLVSVQSVVVDALDRVWTLDTGRPLSDGNYLYATTPGGPKLVGFYQNGTRFANYVLPPTTAYFDTYLNDVRFDLRPTTLPSGKGVAYITDSSNEGRSGIIVIDLGTGNSWRHLDGTPYTRGDPQFISSYNGAAFQPINQGPPAGIYAHITTGADGLALSADGAYIYFSPLSSRRLYRVPTSYLLVEPGPASPSAANAAIAAVEFLGTMGSHADGMETDASGVIYIGAPEQDGVTMYHPDVGLWMPFIRDPRIQWPDTLSVATNNRLYFTTNQFWRQPALNNGTDNRIPPYGVLSVPIGAGKVNLT</sequence>
<evidence type="ECO:0000256" key="1">
    <source>
        <dbReference type="ARBA" id="ARBA00004613"/>
    </source>
</evidence>
<comment type="similarity">
    <text evidence="2">Belongs to the major royal jelly protein family.</text>
</comment>
<proteinExistence type="inferred from homology"/>
<keyword evidence="3" id="KW-0964">Secreted</keyword>
<evidence type="ECO:0008006" key="7">
    <source>
        <dbReference type="Google" id="ProtNLM"/>
    </source>
</evidence>
<dbReference type="GO" id="GO:0005576">
    <property type="term" value="C:extracellular region"/>
    <property type="evidence" value="ECO:0007669"/>
    <property type="project" value="UniProtKB-SubCell"/>
</dbReference>
<feature type="chain" id="PRO_5007862571" description="Major royal jelly protein" evidence="4">
    <location>
        <begin position="19"/>
        <end position="427"/>
    </location>
</feature>
<dbReference type="PANTHER" id="PTHR10009">
    <property type="entry name" value="PROTEIN YELLOW-RELATED"/>
    <property type="match status" value="1"/>
</dbReference>
<dbReference type="OrthoDB" id="7776143at2759"/>
<comment type="subcellular location">
    <subcellularLocation>
        <location evidence="1">Secreted</location>
    </subcellularLocation>
</comment>
<reference evidence="5 6" key="1">
    <citation type="journal article" date="2016" name="Mol. Biol. Evol.">
        <title>Comparative Genomics of Early-Diverging Mushroom-Forming Fungi Provides Insights into the Origins of Lignocellulose Decay Capabilities.</title>
        <authorList>
            <person name="Nagy L.G."/>
            <person name="Riley R."/>
            <person name="Tritt A."/>
            <person name="Adam C."/>
            <person name="Daum C."/>
            <person name="Floudas D."/>
            <person name="Sun H."/>
            <person name="Yadav J.S."/>
            <person name="Pangilinan J."/>
            <person name="Larsson K.H."/>
            <person name="Matsuura K."/>
            <person name="Barry K."/>
            <person name="Labutti K."/>
            <person name="Kuo R."/>
            <person name="Ohm R.A."/>
            <person name="Bhattacharya S.S."/>
            <person name="Shirouzu T."/>
            <person name="Yoshinaga Y."/>
            <person name="Martin F.M."/>
            <person name="Grigoriev I.V."/>
            <person name="Hibbett D.S."/>
        </authorList>
    </citation>
    <scope>NUCLEOTIDE SEQUENCE [LARGE SCALE GENOMIC DNA]</scope>
    <source>
        <strain evidence="5 6">HHB14362 ss-1</strain>
    </source>
</reference>